<dbReference type="EMBL" id="CP018099">
    <property type="protein sequence ID" value="APF16831.1"/>
    <property type="molecule type" value="Genomic_DNA"/>
</dbReference>
<dbReference type="HOGENOM" id="CLU_048333_0_0_0"/>
<reference evidence="2 5" key="2">
    <citation type="submission" date="2016-11" db="EMBL/GenBank/DDBJ databases">
        <title>Genomic analysis of Caldithrix abyssi and proposal of a novel bacterial phylum Caldithrichaeota.</title>
        <authorList>
            <person name="Kublanov I."/>
            <person name="Sigalova O."/>
            <person name="Gavrilov S."/>
            <person name="Lebedinsky A."/>
            <person name="Ivanova N."/>
            <person name="Daum C."/>
            <person name="Reddy T."/>
            <person name="Klenk H.P."/>
            <person name="Goker M."/>
            <person name="Reva O."/>
            <person name="Miroshnichenko M."/>
            <person name="Kyprides N."/>
            <person name="Woyke T."/>
            <person name="Gelfand M."/>
        </authorList>
    </citation>
    <scope>NUCLEOTIDE SEQUENCE [LARGE SCALE GENOMIC DNA]</scope>
    <source>
        <strain evidence="2 5">LF13</strain>
    </source>
</reference>
<organism evidence="3 4">
    <name type="scientific">Caldithrix abyssi DSM 13497</name>
    <dbReference type="NCBI Taxonomy" id="880073"/>
    <lineage>
        <taxon>Bacteria</taxon>
        <taxon>Pseudomonadati</taxon>
        <taxon>Calditrichota</taxon>
        <taxon>Calditrichia</taxon>
        <taxon>Calditrichales</taxon>
        <taxon>Calditrichaceae</taxon>
        <taxon>Caldithrix</taxon>
    </lineage>
</organism>
<dbReference type="Pfam" id="PF07676">
    <property type="entry name" value="PD40"/>
    <property type="match status" value="4"/>
</dbReference>
<dbReference type="PANTHER" id="PTHR36842">
    <property type="entry name" value="PROTEIN TOLB HOMOLOG"/>
    <property type="match status" value="1"/>
</dbReference>
<evidence type="ECO:0000313" key="3">
    <source>
        <dbReference type="EMBL" id="EHO40511.1"/>
    </source>
</evidence>
<evidence type="ECO:0000313" key="2">
    <source>
        <dbReference type="EMBL" id="APF16831.1"/>
    </source>
</evidence>
<dbReference type="InterPro" id="IPR011659">
    <property type="entry name" value="WD40"/>
</dbReference>
<evidence type="ECO:0000313" key="4">
    <source>
        <dbReference type="Proteomes" id="UP000004671"/>
    </source>
</evidence>
<sequence precursor="true">MKRGHRYIVFTMAIFSLILIACTKKEVKPDLAFAGEKHLKNIRMLTNGGENAEAYFSFDESQLIYQSKHDSIKCDQIFIMNLDGSDKRMVSTGKGRTTCSYFLPGDQQIIYASTHGVDENCPPPPDFSRGYVWKVYSSYDLYIANADGSDPQPFLPSPGYDAEATVSPRGDKIVFTSQRNGDLDIYTVNIDGSGLKQLTHEIGYDGGAFFSWDGSKIVYRAYHPRTEEELKRYRKLLAEELIEPNNFQLFVMDADGSNKRQITHNDFANFAPFFHPDNKRIIFCSNMGTTESTQRDFNLWMINEDGTGLKQITFFKGFDGFPMFTHDGKKLVFASNRFNKKKGETNVFIADWVE</sequence>
<name>H1XUL2_CALAY</name>
<protein>
    <submittedName>
        <fullName evidence="3">WD-40-like beta propeller repeat-containing protein</fullName>
    </submittedName>
    <submittedName>
        <fullName evidence="2">WD40-like Beta Propeller Repeat</fullName>
    </submittedName>
</protein>
<dbReference type="InParanoid" id="H1XUL2"/>
<dbReference type="eggNOG" id="COG0823">
    <property type="taxonomic scope" value="Bacteria"/>
</dbReference>
<dbReference type="RefSeq" id="WP_006927508.1">
    <property type="nucleotide sequence ID" value="NZ_CM001402.1"/>
</dbReference>
<dbReference type="OrthoDB" id="9815657at2"/>
<dbReference type="SUPFAM" id="SSF69304">
    <property type="entry name" value="Tricorn protease N-terminal domain"/>
    <property type="match status" value="1"/>
</dbReference>
<dbReference type="EMBL" id="CM001402">
    <property type="protein sequence ID" value="EHO40511.1"/>
    <property type="molecule type" value="Genomic_DNA"/>
</dbReference>
<dbReference type="AlphaFoldDB" id="H1XUL2"/>
<dbReference type="Gene3D" id="2.120.10.30">
    <property type="entry name" value="TolB, C-terminal domain"/>
    <property type="match status" value="3"/>
</dbReference>
<reference evidence="3 4" key="1">
    <citation type="submission" date="2011-09" db="EMBL/GenBank/DDBJ databases">
        <title>The permanent draft genome of Caldithrix abyssi DSM 13497.</title>
        <authorList>
            <consortium name="US DOE Joint Genome Institute (JGI-PGF)"/>
            <person name="Lucas S."/>
            <person name="Han J."/>
            <person name="Lapidus A."/>
            <person name="Bruce D."/>
            <person name="Goodwin L."/>
            <person name="Pitluck S."/>
            <person name="Peters L."/>
            <person name="Kyrpides N."/>
            <person name="Mavromatis K."/>
            <person name="Ivanova N."/>
            <person name="Mikhailova N."/>
            <person name="Chertkov O."/>
            <person name="Detter J.C."/>
            <person name="Tapia R."/>
            <person name="Han C."/>
            <person name="Land M."/>
            <person name="Hauser L."/>
            <person name="Markowitz V."/>
            <person name="Cheng J.-F."/>
            <person name="Hugenholtz P."/>
            <person name="Woyke T."/>
            <person name="Wu D."/>
            <person name="Spring S."/>
            <person name="Brambilla E."/>
            <person name="Klenk H.-P."/>
            <person name="Eisen J.A."/>
        </authorList>
    </citation>
    <scope>NUCLEOTIDE SEQUENCE [LARGE SCALE GENOMIC DNA]</scope>
    <source>
        <strain evidence="3 4">DSM 13497</strain>
    </source>
</reference>
<evidence type="ECO:0000256" key="1">
    <source>
        <dbReference type="ARBA" id="ARBA00009820"/>
    </source>
</evidence>
<comment type="similarity">
    <text evidence="1">Belongs to the TolB family.</text>
</comment>
<evidence type="ECO:0000313" key="5">
    <source>
        <dbReference type="Proteomes" id="UP000183868"/>
    </source>
</evidence>
<proteinExistence type="inferred from homology"/>
<dbReference type="PaxDb" id="880073-Calab_0874"/>
<dbReference type="PANTHER" id="PTHR36842:SF1">
    <property type="entry name" value="PROTEIN TOLB"/>
    <property type="match status" value="1"/>
</dbReference>
<dbReference type="STRING" id="880073.Cabys_80"/>
<dbReference type="Proteomes" id="UP000004671">
    <property type="component" value="Chromosome"/>
</dbReference>
<gene>
    <name evidence="2" type="ORF">Cabys_80</name>
    <name evidence="3" type="ORF">Calab_0874</name>
</gene>
<keyword evidence="4" id="KW-1185">Reference proteome</keyword>
<dbReference type="KEGG" id="caby:Cabys_80"/>
<accession>H1XUL2</accession>
<dbReference type="PROSITE" id="PS51257">
    <property type="entry name" value="PROKAR_LIPOPROTEIN"/>
    <property type="match status" value="1"/>
</dbReference>
<dbReference type="InterPro" id="IPR011042">
    <property type="entry name" value="6-blade_b-propeller_TolB-like"/>
</dbReference>
<dbReference type="Proteomes" id="UP000183868">
    <property type="component" value="Chromosome"/>
</dbReference>